<dbReference type="PANTHER" id="PTHR23088">
    <property type="entry name" value="NITRILASE-RELATED"/>
    <property type="match status" value="1"/>
</dbReference>
<dbReference type="InterPro" id="IPR003010">
    <property type="entry name" value="C-N_Hydrolase"/>
</dbReference>
<evidence type="ECO:0000259" key="2">
    <source>
        <dbReference type="PROSITE" id="PS50263"/>
    </source>
</evidence>
<evidence type="ECO:0000313" key="4">
    <source>
        <dbReference type="Proteomes" id="UP000265742"/>
    </source>
</evidence>
<protein>
    <submittedName>
        <fullName evidence="3">Carbon-nitrogen hydrolase family protein</fullName>
    </submittedName>
</protein>
<sequence length="263" mass="27970">MVRLAVAQFAPTADPAANLAEAAVLVADAAERGARLVVLPEYASFFETRMGPRFVEHAQPLDGPFVAGLQEAAGRADAVVVFGLVETGDDARFRNAAVAVSGDGVVAVYRKTHLYDAFGAEESRWVEPGALEPARTFLVDGLRVGLQTCYDLRFPEVTRVLADAEVDLVLVPADWVPGEGKVHAWRTLLAARAIENTAFVAAAGQIPPAGVGTSLVLDPAGAVLAELGEERGIAIADLDPERVREVRAVNPALRLRRYTVLPL</sequence>
<dbReference type="AlphaFoldDB" id="A0A3A1U3K7"/>
<dbReference type="Proteomes" id="UP000265742">
    <property type="component" value="Unassembled WGS sequence"/>
</dbReference>
<proteinExistence type="inferred from homology"/>
<dbReference type="Pfam" id="PF00795">
    <property type="entry name" value="CN_hydrolase"/>
    <property type="match status" value="1"/>
</dbReference>
<name>A0A3A1U3K7_9MICO</name>
<evidence type="ECO:0000313" key="3">
    <source>
        <dbReference type="EMBL" id="RIX30963.1"/>
    </source>
</evidence>
<dbReference type="SUPFAM" id="SSF56317">
    <property type="entry name" value="Carbon-nitrogen hydrolase"/>
    <property type="match status" value="1"/>
</dbReference>
<dbReference type="PROSITE" id="PS50263">
    <property type="entry name" value="CN_HYDROLASE"/>
    <property type="match status" value="1"/>
</dbReference>
<organism evidence="3 4">
    <name type="scientific">Amnibacterium setariae</name>
    <dbReference type="NCBI Taxonomy" id="2306585"/>
    <lineage>
        <taxon>Bacteria</taxon>
        <taxon>Bacillati</taxon>
        <taxon>Actinomycetota</taxon>
        <taxon>Actinomycetes</taxon>
        <taxon>Micrococcales</taxon>
        <taxon>Microbacteriaceae</taxon>
        <taxon>Amnibacterium</taxon>
    </lineage>
</organism>
<accession>A0A3A1U3K7</accession>
<comment type="caution">
    <text evidence="3">The sequence shown here is derived from an EMBL/GenBank/DDBJ whole genome shotgun (WGS) entry which is preliminary data.</text>
</comment>
<dbReference type="PANTHER" id="PTHR23088:SF27">
    <property type="entry name" value="DEAMINATED GLUTATHIONE AMIDASE"/>
    <property type="match status" value="1"/>
</dbReference>
<dbReference type="Gene3D" id="3.60.110.10">
    <property type="entry name" value="Carbon-nitrogen hydrolase"/>
    <property type="match status" value="1"/>
</dbReference>
<dbReference type="EMBL" id="QXTG01000001">
    <property type="protein sequence ID" value="RIX30963.1"/>
    <property type="molecule type" value="Genomic_DNA"/>
</dbReference>
<dbReference type="GO" id="GO:0016787">
    <property type="term" value="F:hydrolase activity"/>
    <property type="evidence" value="ECO:0007669"/>
    <property type="project" value="UniProtKB-KW"/>
</dbReference>
<dbReference type="InterPro" id="IPR036526">
    <property type="entry name" value="C-N_Hydrolase_sf"/>
</dbReference>
<feature type="domain" description="CN hydrolase" evidence="2">
    <location>
        <begin position="2"/>
        <end position="240"/>
    </location>
</feature>
<gene>
    <name evidence="3" type="ORF">D1781_06180</name>
</gene>
<comment type="similarity">
    <text evidence="1">Belongs to the carbon-nitrogen hydrolase superfamily. NIT1/NIT2 family.</text>
</comment>
<dbReference type="CDD" id="cd07581">
    <property type="entry name" value="nitrilase_3"/>
    <property type="match status" value="1"/>
</dbReference>
<reference evidence="4" key="1">
    <citation type="submission" date="2018-09" db="EMBL/GenBank/DDBJ databases">
        <authorList>
            <person name="Kim I."/>
        </authorList>
    </citation>
    <scope>NUCLEOTIDE SEQUENCE [LARGE SCALE GENOMIC DNA]</scope>
    <source>
        <strain evidence="4">DD4a</strain>
    </source>
</reference>
<dbReference type="OrthoDB" id="9811121at2"/>
<dbReference type="RefSeq" id="WP_119481325.1">
    <property type="nucleotide sequence ID" value="NZ_QXTG01000001.1"/>
</dbReference>
<keyword evidence="3" id="KW-0378">Hydrolase</keyword>
<evidence type="ECO:0000256" key="1">
    <source>
        <dbReference type="ARBA" id="ARBA00010613"/>
    </source>
</evidence>
<keyword evidence="4" id="KW-1185">Reference proteome</keyword>